<dbReference type="PANTHER" id="PTHR34580:SF1">
    <property type="entry name" value="PROTEIN PAFC"/>
    <property type="match status" value="1"/>
</dbReference>
<comment type="caution">
    <text evidence="3">The sequence shown here is derived from an EMBL/GenBank/DDBJ whole genome shotgun (WGS) entry which is preliminary data.</text>
</comment>
<evidence type="ECO:0000259" key="1">
    <source>
        <dbReference type="Pfam" id="PF13280"/>
    </source>
</evidence>
<dbReference type="PANTHER" id="PTHR34580">
    <property type="match status" value="1"/>
</dbReference>
<evidence type="ECO:0000313" key="4">
    <source>
        <dbReference type="Proteomes" id="UP000468531"/>
    </source>
</evidence>
<dbReference type="EMBL" id="VKHP01000529">
    <property type="protein sequence ID" value="NEV02950.1"/>
    <property type="molecule type" value="Genomic_DNA"/>
</dbReference>
<evidence type="ECO:0000259" key="2">
    <source>
        <dbReference type="Pfam" id="PF25583"/>
    </source>
</evidence>
<gene>
    <name evidence="3" type="ORF">FNJ47_46710</name>
</gene>
<keyword evidence="4" id="KW-1185">Reference proteome</keyword>
<proteinExistence type="predicted"/>
<sequence>VGVIGEPHPRLHVRMRQRIEQLQPERREPHRSLVRMQLGLVLKGGSWYLAGLVDGSVRSYRVARVLDCTALETPFTRPADFDLAAYWHASIERLEAELHPNEATVRLSPLGLKLFDALAHPYVKARMRLADNTDADGWHVATMPVGKTVWHAATELLRLGAEAEVIAPDELREKMTEFTSAMAARYVEAPLRRAVTSAKAR</sequence>
<dbReference type="Pfam" id="PF13280">
    <property type="entry name" value="WYL"/>
    <property type="match status" value="1"/>
</dbReference>
<dbReference type="Pfam" id="PF25583">
    <property type="entry name" value="WCX"/>
    <property type="match status" value="1"/>
</dbReference>
<dbReference type="Proteomes" id="UP000468531">
    <property type="component" value="Unassembled WGS sequence"/>
</dbReference>
<reference evidence="3 4" key="1">
    <citation type="journal article" date="2020" name="Arch. Microbiol.">
        <title>Bradyrhizobium uaiense sp. nov., a new highly efficient cowpea symbiont.</title>
        <authorList>
            <person name="Cabral Michel D."/>
            <person name="Azarias Guimaraes A."/>
            <person name="Martins da Costa E."/>
            <person name="Soares de Carvalho T."/>
            <person name="Balsanelli E."/>
            <person name="Willems A."/>
            <person name="Maltempi de Souza E."/>
            <person name="de Souza Moreira F.M."/>
        </authorList>
    </citation>
    <scope>NUCLEOTIDE SEQUENCE [LARGE SCALE GENOMIC DNA]</scope>
    <source>
        <strain evidence="3 4">UFLA 03-164</strain>
    </source>
</reference>
<protein>
    <submittedName>
        <fullName evidence="3">WYL domain-containing protein</fullName>
    </submittedName>
</protein>
<dbReference type="RefSeq" id="WP_163163469.1">
    <property type="nucleotide sequence ID" value="NZ_VKHP01000529.1"/>
</dbReference>
<dbReference type="InterPro" id="IPR051534">
    <property type="entry name" value="CBASS_pafABC_assoc_protein"/>
</dbReference>
<name>A0A6P1BXV4_9BRAD</name>
<organism evidence="3 4">
    <name type="scientific">Bradyrhizobium uaiense</name>
    <dbReference type="NCBI Taxonomy" id="2594946"/>
    <lineage>
        <taxon>Bacteria</taxon>
        <taxon>Pseudomonadati</taxon>
        <taxon>Pseudomonadota</taxon>
        <taxon>Alphaproteobacteria</taxon>
        <taxon>Hyphomicrobiales</taxon>
        <taxon>Nitrobacteraceae</taxon>
        <taxon>Bradyrhizobium</taxon>
    </lineage>
</organism>
<feature type="domain" description="WYL" evidence="1">
    <location>
        <begin position="38"/>
        <end position="68"/>
    </location>
</feature>
<feature type="domain" description="WCX" evidence="2">
    <location>
        <begin position="102"/>
        <end position="182"/>
    </location>
</feature>
<dbReference type="InterPro" id="IPR026881">
    <property type="entry name" value="WYL_dom"/>
</dbReference>
<accession>A0A6P1BXV4</accession>
<dbReference type="InterPro" id="IPR057727">
    <property type="entry name" value="WCX_dom"/>
</dbReference>
<feature type="non-terminal residue" evidence="3">
    <location>
        <position position="1"/>
    </location>
</feature>
<dbReference type="AlphaFoldDB" id="A0A6P1BXV4"/>
<evidence type="ECO:0000313" key="3">
    <source>
        <dbReference type="EMBL" id="NEV02950.1"/>
    </source>
</evidence>